<evidence type="ECO:0000313" key="2">
    <source>
        <dbReference type="EMBL" id="KAJ8932208.1"/>
    </source>
</evidence>
<dbReference type="AlphaFoldDB" id="A0AAV8X0I6"/>
<dbReference type="EMBL" id="JANEYF010004091">
    <property type="protein sequence ID" value="KAJ8932208.1"/>
    <property type="molecule type" value="Genomic_DNA"/>
</dbReference>
<evidence type="ECO:0000313" key="3">
    <source>
        <dbReference type="Proteomes" id="UP001162156"/>
    </source>
</evidence>
<protein>
    <recommendedName>
        <fullName evidence="4">PiggyBac transposable element-derived protein 4 C-terminal zinc-ribbon domain-containing protein</fullName>
    </recommendedName>
</protein>
<evidence type="ECO:0000256" key="1">
    <source>
        <dbReference type="SAM" id="MobiDB-lite"/>
    </source>
</evidence>
<reference evidence="2" key="1">
    <citation type="journal article" date="2023" name="Insect Mol. Biol.">
        <title>Genome sequencing provides insights into the evolution of gene families encoding plant cell wall-degrading enzymes in longhorned beetles.</title>
        <authorList>
            <person name="Shin N.R."/>
            <person name="Okamura Y."/>
            <person name="Kirsch R."/>
            <person name="Pauchet Y."/>
        </authorList>
    </citation>
    <scope>NUCLEOTIDE SEQUENCE</scope>
    <source>
        <strain evidence="2">RBIC_L_NR</strain>
    </source>
</reference>
<comment type="caution">
    <text evidence="2">The sequence shown here is derived from an EMBL/GenBank/DDBJ whole genome shotgun (WGS) entry which is preliminary data.</text>
</comment>
<organism evidence="2 3">
    <name type="scientific">Rhamnusium bicolor</name>
    <dbReference type="NCBI Taxonomy" id="1586634"/>
    <lineage>
        <taxon>Eukaryota</taxon>
        <taxon>Metazoa</taxon>
        <taxon>Ecdysozoa</taxon>
        <taxon>Arthropoda</taxon>
        <taxon>Hexapoda</taxon>
        <taxon>Insecta</taxon>
        <taxon>Pterygota</taxon>
        <taxon>Neoptera</taxon>
        <taxon>Endopterygota</taxon>
        <taxon>Coleoptera</taxon>
        <taxon>Polyphaga</taxon>
        <taxon>Cucujiformia</taxon>
        <taxon>Chrysomeloidea</taxon>
        <taxon>Cerambycidae</taxon>
        <taxon>Lepturinae</taxon>
        <taxon>Rhagiini</taxon>
        <taxon>Rhamnusium</taxon>
    </lineage>
</organism>
<feature type="region of interest" description="Disordered" evidence="1">
    <location>
        <begin position="1"/>
        <end position="34"/>
    </location>
</feature>
<gene>
    <name evidence="2" type="ORF">NQ314_014842</name>
</gene>
<keyword evidence="3" id="KW-1185">Reference proteome</keyword>
<evidence type="ECO:0008006" key="4">
    <source>
        <dbReference type="Google" id="ProtNLM"/>
    </source>
</evidence>
<sequence>MHRRSRAENVPLEVRKRRKEAANTEDPENLSELPKGTKKMCAKCKNDNKSKYYCKKCHIFCA</sequence>
<proteinExistence type="predicted"/>
<dbReference type="Proteomes" id="UP001162156">
    <property type="component" value="Unassembled WGS sequence"/>
</dbReference>
<accession>A0AAV8X0I6</accession>
<name>A0AAV8X0I6_9CUCU</name>